<name>B4NJG8_DROWI</name>
<dbReference type="Pfam" id="PF00083">
    <property type="entry name" value="Sugar_tr"/>
    <property type="match status" value="1"/>
</dbReference>
<evidence type="ECO:0000256" key="7">
    <source>
        <dbReference type="ARBA" id="ARBA00023136"/>
    </source>
</evidence>
<evidence type="ECO:0000256" key="9">
    <source>
        <dbReference type="SAM" id="MobiDB-lite"/>
    </source>
</evidence>
<feature type="transmembrane region" description="Helical" evidence="10">
    <location>
        <begin position="201"/>
        <end position="223"/>
    </location>
</feature>
<dbReference type="InterPro" id="IPR036259">
    <property type="entry name" value="MFS_trans_sf"/>
</dbReference>
<dbReference type="FunFam" id="1.20.1250.20:FF:000218">
    <property type="entry name" value="facilitated trehalose transporter Tret1"/>
    <property type="match status" value="1"/>
</dbReference>
<feature type="transmembrane region" description="Helical" evidence="10">
    <location>
        <begin position="113"/>
        <end position="130"/>
    </location>
</feature>
<keyword evidence="2" id="KW-0813">Transport</keyword>
<evidence type="ECO:0000256" key="5">
    <source>
        <dbReference type="ARBA" id="ARBA00022692"/>
    </source>
</evidence>
<keyword evidence="3" id="KW-1003">Cell membrane</keyword>
<feature type="transmembrane region" description="Helical" evidence="10">
    <location>
        <begin position="342"/>
        <end position="362"/>
    </location>
</feature>
<dbReference type="InterPro" id="IPR005828">
    <property type="entry name" value="MFS_sugar_transport-like"/>
</dbReference>
<feature type="transmembrane region" description="Helical" evidence="10">
    <location>
        <begin position="441"/>
        <end position="460"/>
    </location>
</feature>
<comment type="subcellular location">
    <subcellularLocation>
        <location evidence="1">Cell membrane</location>
        <topology evidence="1">Multi-pass membrane protein</topology>
    </subcellularLocation>
</comment>
<organism evidence="12 13">
    <name type="scientific">Drosophila willistoni</name>
    <name type="common">Fruit fly</name>
    <dbReference type="NCBI Taxonomy" id="7260"/>
    <lineage>
        <taxon>Eukaryota</taxon>
        <taxon>Metazoa</taxon>
        <taxon>Ecdysozoa</taxon>
        <taxon>Arthropoda</taxon>
        <taxon>Hexapoda</taxon>
        <taxon>Insecta</taxon>
        <taxon>Pterygota</taxon>
        <taxon>Neoptera</taxon>
        <taxon>Endopterygota</taxon>
        <taxon>Diptera</taxon>
        <taxon>Brachycera</taxon>
        <taxon>Muscomorpha</taxon>
        <taxon>Ephydroidea</taxon>
        <taxon>Drosophilidae</taxon>
        <taxon>Drosophila</taxon>
        <taxon>Sophophora</taxon>
    </lineage>
</organism>
<evidence type="ECO:0000256" key="1">
    <source>
        <dbReference type="ARBA" id="ARBA00004651"/>
    </source>
</evidence>
<dbReference type="FunCoup" id="B4NJG8">
    <property type="interactions" value="18"/>
</dbReference>
<keyword evidence="8" id="KW-0325">Glycoprotein</keyword>
<keyword evidence="7 10" id="KW-0472">Membrane</keyword>
<dbReference type="AlphaFoldDB" id="B4NJG8"/>
<reference evidence="12 13" key="1">
    <citation type="journal article" date="2007" name="Nature">
        <title>Evolution of genes and genomes on the Drosophila phylogeny.</title>
        <authorList>
            <consortium name="Drosophila 12 Genomes Consortium"/>
            <person name="Clark A.G."/>
            <person name="Eisen M.B."/>
            <person name="Smith D.R."/>
            <person name="Bergman C.M."/>
            <person name="Oliver B."/>
            <person name="Markow T.A."/>
            <person name="Kaufman T.C."/>
            <person name="Kellis M."/>
            <person name="Gelbart W."/>
            <person name="Iyer V.N."/>
            <person name="Pollard D.A."/>
            <person name="Sackton T.B."/>
            <person name="Larracuente A.M."/>
            <person name="Singh N.D."/>
            <person name="Abad J.P."/>
            <person name="Abt D.N."/>
            <person name="Adryan B."/>
            <person name="Aguade M."/>
            <person name="Akashi H."/>
            <person name="Anderson W.W."/>
            <person name="Aquadro C.F."/>
            <person name="Ardell D.H."/>
            <person name="Arguello R."/>
            <person name="Artieri C.G."/>
            <person name="Barbash D.A."/>
            <person name="Barker D."/>
            <person name="Barsanti P."/>
            <person name="Batterham P."/>
            <person name="Batzoglou S."/>
            <person name="Begun D."/>
            <person name="Bhutkar A."/>
            <person name="Blanco E."/>
            <person name="Bosak S.A."/>
            <person name="Bradley R.K."/>
            <person name="Brand A.D."/>
            <person name="Brent M.R."/>
            <person name="Brooks A.N."/>
            <person name="Brown R.H."/>
            <person name="Butlin R.K."/>
            <person name="Caggese C."/>
            <person name="Calvi B.R."/>
            <person name="Bernardo de Carvalho A."/>
            <person name="Caspi A."/>
            <person name="Castrezana S."/>
            <person name="Celniker S.E."/>
            <person name="Chang J.L."/>
            <person name="Chapple C."/>
            <person name="Chatterji S."/>
            <person name="Chinwalla A."/>
            <person name="Civetta A."/>
            <person name="Clifton S.W."/>
            <person name="Comeron J.M."/>
            <person name="Costello J.C."/>
            <person name="Coyne J.A."/>
            <person name="Daub J."/>
            <person name="David R.G."/>
            <person name="Delcher A.L."/>
            <person name="Delehaunty K."/>
            <person name="Do C.B."/>
            <person name="Ebling H."/>
            <person name="Edwards K."/>
            <person name="Eickbush T."/>
            <person name="Evans J.D."/>
            <person name="Filipski A."/>
            <person name="Findeiss S."/>
            <person name="Freyhult E."/>
            <person name="Fulton L."/>
            <person name="Fulton R."/>
            <person name="Garcia A.C."/>
            <person name="Gardiner A."/>
            <person name="Garfield D.A."/>
            <person name="Garvin B.E."/>
            <person name="Gibson G."/>
            <person name="Gilbert D."/>
            <person name="Gnerre S."/>
            <person name="Godfrey J."/>
            <person name="Good R."/>
            <person name="Gotea V."/>
            <person name="Gravely B."/>
            <person name="Greenberg A.J."/>
            <person name="Griffiths-Jones S."/>
            <person name="Gross S."/>
            <person name="Guigo R."/>
            <person name="Gustafson E.A."/>
            <person name="Haerty W."/>
            <person name="Hahn M.W."/>
            <person name="Halligan D.L."/>
            <person name="Halpern A.L."/>
            <person name="Halter G.M."/>
            <person name="Han M.V."/>
            <person name="Heger A."/>
            <person name="Hillier L."/>
            <person name="Hinrichs A.S."/>
            <person name="Holmes I."/>
            <person name="Hoskins R.A."/>
            <person name="Hubisz M.J."/>
            <person name="Hultmark D."/>
            <person name="Huntley M.A."/>
            <person name="Jaffe D.B."/>
            <person name="Jagadeeshan S."/>
            <person name="Jeck W.R."/>
            <person name="Johnson J."/>
            <person name="Jones C.D."/>
            <person name="Jordan W.C."/>
            <person name="Karpen G.H."/>
            <person name="Kataoka E."/>
            <person name="Keightley P.D."/>
            <person name="Kheradpour P."/>
            <person name="Kirkness E.F."/>
            <person name="Koerich L.B."/>
            <person name="Kristiansen K."/>
            <person name="Kudrna D."/>
            <person name="Kulathinal R.J."/>
            <person name="Kumar S."/>
            <person name="Kwok R."/>
            <person name="Lander E."/>
            <person name="Langley C.H."/>
            <person name="Lapoint R."/>
            <person name="Lazzaro B.P."/>
            <person name="Lee S.J."/>
            <person name="Levesque L."/>
            <person name="Li R."/>
            <person name="Lin C.F."/>
            <person name="Lin M.F."/>
            <person name="Lindblad-Toh K."/>
            <person name="Llopart A."/>
            <person name="Long M."/>
            <person name="Low L."/>
            <person name="Lozovsky E."/>
            <person name="Lu J."/>
            <person name="Luo M."/>
            <person name="Machado C.A."/>
            <person name="Makalowski W."/>
            <person name="Marzo M."/>
            <person name="Matsuda M."/>
            <person name="Matzkin L."/>
            <person name="McAllister B."/>
            <person name="McBride C.S."/>
            <person name="McKernan B."/>
            <person name="McKernan K."/>
            <person name="Mendez-Lago M."/>
            <person name="Minx P."/>
            <person name="Mollenhauer M.U."/>
            <person name="Montooth K."/>
            <person name="Mount S.M."/>
            <person name="Mu X."/>
            <person name="Myers E."/>
            <person name="Negre B."/>
            <person name="Newfeld S."/>
            <person name="Nielsen R."/>
            <person name="Noor M.A."/>
            <person name="O'Grady P."/>
            <person name="Pachter L."/>
            <person name="Papaceit M."/>
            <person name="Parisi M.J."/>
            <person name="Parisi M."/>
            <person name="Parts L."/>
            <person name="Pedersen J.S."/>
            <person name="Pesole G."/>
            <person name="Phillippy A.M."/>
            <person name="Ponting C.P."/>
            <person name="Pop M."/>
            <person name="Porcelli D."/>
            <person name="Powell J.R."/>
            <person name="Prohaska S."/>
            <person name="Pruitt K."/>
            <person name="Puig M."/>
            <person name="Quesneville H."/>
            <person name="Ram K.R."/>
            <person name="Rand D."/>
            <person name="Rasmussen M.D."/>
            <person name="Reed L.K."/>
            <person name="Reenan R."/>
            <person name="Reily A."/>
            <person name="Remington K.A."/>
            <person name="Rieger T.T."/>
            <person name="Ritchie M.G."/>
            <person name="Robin C."/>
            <person name="Rogers Y.H."/>
            <person name="Rohde C."/>
            <person name="Rozas J."/>
            <person name="Rubenfield M.J."/>
            <person name="Ruiz A."/>
            <person name="Russo S."/>
            <person name="Salzberg S.L."/>
            <person name="Sanchez-Gracia A."/>
            <person name="Saranga D.J."/>
            <person name="Sato H."/>
            <person name="Schaeffer S.W."/>
            <person name="Schatz M.C."/>
            <person name="Schlenke T."/>
            <person name="Schwartz R."/>
            <person name="Segarra C."/>
            <person name="Singh R.S."/>
            <person name="Sirot L."/>
            <person name="Sirota M."/>
            <person name="Sisneros N.B."/>
            <person name="Smith C.D."/>
            <person name="Smith T.F."/>
            <person name="Spieth J."/>
            <person name="Stage D.E."/>
            <person name="Stark A."/>
            <person name="Stephan W."/>
            <person name="Strausberg R.L."/>
            <person name="Strempel S."/>
            <person name="Sturgill D."/>
            <person name="Sutton G."/>
            <person name="Sutton G.G."/>
            <person name="Tao W."/>
            <person name="Teichmann S."/>
            <person name="Tobari Y.N."/>
            <person name="Tomimura Y."/>
            <person name="Tsolas J.M."/>
            <person name="Valente V.L."/>
            <person name="Venter E."/>
            <person name="Venter J.C."/>
            <person name="Vicario S."/>
            <person name="Vieira F.G."/>
            <person name="Vilella A.J."/>
            <person name="Villasante A."/>
            <person name="Walenz B."/>
            <person name="Wang J."/>
            <person name="Wasserman M."/>
            <person name="Watts T."/>
            <person name="Wilson D."/>
            <person name="Wilson R.K."/>
            <person name="Wing R.A."/>
            <person name="Wolfner M.F."/>
            <person name="Wong A."/>
            <person name="Wong G.K."/>
            <person name="Wu C.I."/>
            <person name="Wu G."/>
            <person name="Yamamoto D."/>
            <person name="Yang H.P."/>
            <person name="Yang S.P."/>
            <person name="Yorke J.A."/>
            <person name="Yoshida K."/>
            <person name="Zdobnov E."/>
            <person name="Zhang P."/>
            <person name="Zhang Y."/>
            <person name="Zimin A.V."/>
            <person name="Baldwin J."/>
            <person name="Abdouelleil A."/>
            <person name="Abdulkadir J."/>
            <person name="Abebe A."/>
            <person name="Abera B."/>
            <person name="Abreu J."/>
            <person name="Acer S.C."/>
            <person name="Aftuck L."/>
            <person name="Alexander A."/>
            <person name="An P."/>
            <person name="Anderson E."/>
            <person name="Anderson S."/>
            <person name="Arachi H."/>
            <person name="Azer M."/>
            <person name="Bachantsang P."/>
            <person name="Barry A."/>
            <person name="Bayul T."/>
            <person name="Berlin A."/>
            <person name="Bessette D."/>
            <person name="Bloom T."/>
            <person name="Blye J."/>
            <person name="Boguslavskiy L."/>
            <person name="Bonnet C."/>
            <person name="Boukhgalter B."/>
            <person name="Bourzgui I."/>
            <person name="Brown A."/>
            <person name="Cahill P."/>
            <person name="Channer S."/>
            <person name="Cheshatsang Y."/>
            <person name="Chuda L."/>
            <person name="Citroen M."/>
            <person name="Collymore A."/>
            <person name="Cooke P."/>
            <person name="Costello M."/>
            <person name="D'Aco K."/>
            <person name="Daza R."/>
            <person name="De Haan G."/>
            <person name="DeGray S."/>
            <person name="DeMaso C."/>
            <person name="Dhargay N."/>
            <person name="Dooley K."/>
            <person name="Dooley E."/>
            <person name="Doricent M."/>
            <person name="Dorje P."/>
            <person name="Dorjee K."/>
            <person name="Dupes A."/>
            <person name="Elong R."/>
            <person name="Falk J."/>
            <person name="Farina A."/>
            <person name="Faro S."/>
            <person name="Ferguson D."/>
            <person name="Fisher S."/>
            <person name="Foley C.D."/>
            <person name="Franke A."/>
            <person name="Friedrich D."/>
            <person name="Gadbois L."/>
            <person name="Gearin G."/>
            <person name="Gearin C.R."/>
            <person name="Giannoukos G."/>
            <person name="Goode T."/>
            <person name="Graham J."/>
            <person name="Grandbois E."/>
            <person name="Grewal S."/>
            <person name="Gyaltsen K."/>
            <person name="Hafez N."/>
            <person name="Hagos B."/>
            <person name="Hall J."/>
            <person name="Henson C."/>
            <person name="Hollinger A."/>
            <person name="Honan T."/>
            <person name="Huard M.D."/>
            <person name="Hughes L."/>
            <person name="Hurhula B."/>
            <person name="Husby M.E."/>
            <person name="Kamat A."/>
            <person name="Kanga B."/>
            <person name="Kashin S."/>
            <person name="Khazanovich D."/>
            <person name="Kisner P."/>
            <person name="Lance K."/>
            <person name="Lara M."/>
            <person name="Lee W."/>
            <person name="Lennon N."/>
            <person name="Letendre F."/>
            <person name="LeVine R."/>
            <person name="Lipovsky A."/>
            <person name="Liu X."/>
            <person name="Liu J."/>
            <person name="Liu S."/>
            <person name="Lokyitsang T."/>
            <person name="Lokyitsang Y."/>
            <person name="Lubonja R."/>
            <person name="Lui A."/>
            <person name="MacDonald P."/>
            <person name="Magnisalis V."/>
            <person name="Maru K."/>
            <person name="Matthews C."/>
            <person name="McCusker W."/>
            <person name="McDonough S."/>
            <person name="Mehta T."/>
            <person name="Meldrim J."/>
            <person name="Meneus L."/>
            <person name="Mihai O."/>
            <person name="Mihalev A."/>
            <person name="Mihova T."/>
            <person name="Mittelman R."/>
            <person name="Mlenga V."/>
            <person name="Montmayeur A."/>
            <person name="Mulrain L."/>
            <person name="Navidi A."/>
            <person name="Naylor J."/>
            <person name="Negash T."/>
            <person name="Nguyen T."/>
            <person name="Nguyen N."/>
            <person name="Nicol R."/>
            <person name="Norbu C."/>
            <person name="Norbu N."/>
            <person name="Novod N."/>
            <person name="O'Neill B."/>
            <person name="Osman S."/>
            <person name="Markiewicz E."/>
            <person name="Oyono O.L."/>
            <person name="Patti C."/>
            <person name="Phunkhang P."/>
            <person name="Pierre F."/>
            <person name="Priest M."/>
            <person name="Raghuraman S."/>
            <person name="Rege F."/>
            <person name="Reyes R."/>
            <person name="Rise C."/>
            <person name="Rogov P."/>
            <person name="Ross K."/>
            <person name="Ryan E."/>
            <person name="Settipalli S."/>
            <person name="Shea T."/>
            <person name="Sherpa N."/>
            <person name="Shi L."/>
            <person name="Shih D."/>
            <person name="Sparrow T."/>
            <person name="Spaulding J."/>
            <person name="Stalker J."/>
            <person name="Stange-Thomann N."/>
            <person name="Stavropoulos S."/>
            <person name="Stone C."/>
            <person name="Strader C."/>
            <person name="Tesfaye S."/>
            <person name="Thomson T."/>
            <person name="Thoulutsang Y."/>
            <person name="Thoulutsang D."/>
            <person name="Topham K."/>
            <person name="Topping I."/>
            <person name="Tsamla T."/>
            <person name="Vassiliev H."/>
            <person name="Vo A."/>
            <person name="Wangchuk T."/>
            <person name="Wangdi T."/>
            <person name="Weiand M."/>
            <person name="Wilkinson J."/>
            <person name="Wilson A."/>
            <person name="Yadav S."/>
            <person name="Young G."/>
            <person name="Yu Q."/>
            <person name="Zembek L."/>
            <person name="Zhong D."/>
            <person name="Zimmer A."/>
            <person name="Zwirko Z."/>
            <person name="Jaffe D.B."/>
            <person name="Alvarez P."/>
            <person name="Brockman W."/>
            <person name="Butler J."/>
            <person name="Chin C."/>
            <person name="Gnerre S."/>
            <person name="Grabherr M."/>
            <person name="Kleber M."/>
            <person name="Mauceli E."/>
            <person name="MacCallum I."/>
        </authorList>
    </citation>
    <scope>NUCLEOTIDE SEQUENCE [LARGE SCALE GENOMIC DNA]</scope>
    <source>
        <strain evidence="13">Tucson 14030-0811.24</strain>
    </source>
</reference>
<evidence type="ECO:0000256" key="6">
    <source>
        <dbReference type="ARBA" id="ARBA00022989"/>
    </source>
</evidence>
<dbReference type="SUPFAM" id="SSF103473">
    <property type="entry name" value="MFS general substrate transporter"/>
    <property type="match status" value="1"/>
</dbReference>
<dbReference type="KEGG" id="dwi:6651229"/>
<dbReference type="PANTHER" id="PTHR48021:SF1">
    <property type="entry name" value="GH07001P-RELATED"/>
    <property type="match status" value="1"/>
</dbReference>
<evidence type="ECO:0000256" key="4">
    <source>
        <dbReference type="ARBA" id="ARBA00022597"/>
    </source>
</evidence>
<feature type="domain" description="Major facilitator superfamily (MFS) profile" evidence="11">
    <location>
        <begin position="44"/>
        <end position="464"/>
    </location>
</feature>
<dbReference type="HOGENOM" id="CLU_001265_30_5_1"/>
<evidence type="ECO:0000256" key="10">
    <source>
        <dbReference type="SAM" id="Phobius"/>
    </source>
</evidence>
<feature type="transmembrane region" description="Helical" evidence="10">
    <location>
        <begin position="315"/>
        <end position="335"/>
    </location>
</feature>
<evidence type="ECO:0000256" key="3">
    <source>
        <dbReference type="ARBA" id="ARBA00022475"/>
    </source>
</evidence>
<evidence type="ECO:0000259" key="11">
    <source>
        <dbReference type="PROSITE" id="PS50850"/>
    </source>
</evidence>
<proteinExistence type="predicted"/>
<dbReference type="OrthoDB" id="4142200at2759"/>
<feature type="transmembrane region" description="Helical" evidence="10">
    <location>
        <begin position="409"/>
        <end position="429"/>
    </location>
</feature>
<gene>
    <name evidence="12" type="primary">Dwil\GK13440</name>
    <name evidence="12" type="ORF">Dwil_GK13440</name>
</gene>
<feature type="transmembrane region" description="Helical" evidence="10">
    <location>
        <begin position="281"/>
        <end position="303"/>
    </location>
</feature>
<keyword evidence="5 10" id="KW-0812">Transmembrane</keyword>
<dbReference type="InterPro" id="IPR003663">
    <property type="entry name" value="Sugar/inositol_transpt"/>
</dbReference>
<evidence type="ECO:0000256" key="8">
    <source>
        <dbReference type="ARBA" id="ARBA00023180"/>
    </source>
</evidence>
<feature type="region of interest" description="Disordered" evidence="9">
    <location>
        <begin position="1"/>
        <end position="31"/>
    </location>
</feature>
<evidence type="ECO:0000313" key="13">
    <source>
        <dbReference type="Proteomes" id="UP000007798"/>
    </source>
</evidence>
<dbReference type="eggNOG" id="KOG0254">
    <property type="taxonomic scope" value="Eukaryota"/>
</dbReference>
<dbReference type="InterPro" id="IPR020846">
    <property type="entry name" value="MFS_dom"/>
</dbReference>
<feature type="transmembrane region" description="Helical" evidence="10">
    <location>
        <begin position="374"/>
        <end position="397"/>
    </location>
</feature>
<dbReference type="GO" id="GO:0022857">
    <property type="term" value="F:transmembrane transporter activity"/>
    <property type="evidence" value="ECO:0007669"/>
    <property type="project" value="InterPro"/>
</dbReference>
<dbReference type="InParanoid" id="B4NJG8"/>
<dbReference type="InterPro" id="IPR050549">
    <property type="entry name" value="MFS_Trehalose_Transporter"/>
</dbReference>
<dbReference type="EMBL" id="CH964272">
    <property type="protein sequence ID" value="EDW83892.2"/>
    <property type="molecule type" value="Genomic_DNA"/>
</dbReference>
<feature type="transmembrane region" description="Helical" evidence="10">
    <location>
        <begin position="84"/>
        <end position="106"/>
    </location>
</feature>
<dbReference type="PANTHER" id="PTHR48021">
    <property type="match status" value="1"/>
</dbReference>
<dbReference type="PROSITE" id="PS50850">
    <property type="entry name" value="MFS"/>
    <property type="match status" value="1"/>
</dbReference>
<keyword evidence="4" id="KW-0762">Sugar transport</keyword>
<protein>
    <recommendedName>
        <fullName evidence="11">Major facilitator superfamily (MFS) profile domain-containing protein</fullName>
    </recommendedName>
</protein>
<dbReference type="GO" id="GO:0005886">
    <property type="term" value="C:plasma membrane"/>
    <property type="evidence" value="ECO:0007669"/>
    <property type="project" value="UniProtKB-SubCell"/>
</dbReference>
<dbReference type="Gene3D" id="1.20.1250.20">
    <property type="entry name" value="MFS general substrate transporter like domains"/>
    <property type="match status" value="1"/>
</dbReference>
<feature type="transmembrane region" description="Helical" evidence="10">
    <location>
        <begin position="136"/>
        <end position="159"/>
    </location>
</feature>
<dbReference type="SMR" id="B4NJG8"/>
<accession>B4NJG8</accession>
<dbReference type="PRINTS" id="PR00171">
    <property type="entry name" value="SUGRTRNSPORT"/>
</dbReference>
<keyword evidence="6 10" id="KW-1133">Transmembrane helix</keyword>
<evidence type="ECO:0000313" key="12">
    <source>
        <dbReference type="EMBL" id="EDW83892.2"/>
    </source>
</evidence>
<dbReference type="Proteomes" id="UP000007798">
    <property type="component" value="Unassembled WGS sequence"/>
</dbReference>
<sequence>MDTVLPSVSPIWPRRSPRIENNAPNETESVGPSIPAKNKRFFLAVILSNISTFCFGVSVGWTATAEHAVLNGKGYDFTPTEAEWTWVCAILTLGAASWCLPMGILMNYYGSRFVILSQLLPYSIGWSLIVCARDEIWLYAGRFCLGMCGGGLCVAVPVYSVEIAQLHQRGAAGCVFAGAVSFGVIYSFIQGEFIKLKITNILNFCLMWLCLLVIFVPESPVFLARRGRMEKAEAVLHWLRGKDYDVRQEMRMLAVDTSRSTTNIRGHFWARFKRKQTRRSMCRASALLILQKLSGGIIFTLFVPHILQHLNIARLWIMMTFALQIIGFLVCVFVVDRIGRRTLFLVASIALFFSALFLGFIFEMKSYTGLLSAGSLVSLCIFMGAYAAGLGPLAWLINVEIVVPRMRPFVCSVSATLNWLTAFVLIRWYSASYQNFGPPRIFFLFSIMSLVSCIFAMLFLPETKGLTTQQIMKKLKGLMNSEEIATIRSSTDASSS</sequence>
<feature type="transmembrane region" description="Helical" evidence="10">
    <location>
        <begin position="41"/>
        <end position="64"/>
    </location>
</feature>
<feature type="transmembrane region" description="Helical" evidence="10">
    <location>
        <begin position="171"/>
        <end position="189"/>
    </location>
</feature>
<evidence type="ECO:0000256" key="2">
    <source>
        <dbReference type="ARBA" id="ARBA00022448"/>
    </source>
</evidence>
<keyword evidence="13" id="KW-1185">Reference proteome</keyword>